<accession>A0AAW5R2C2</accession>
<evidence type="ECO:0000259" key="1">
    <source>
        <dbReference type="Pfam" id="PF01863"/>
    </source>
</evidence>
<proteinExistence type="predicted"/>
<protein>
    <submittedName>
        <fullName evidence="2">M48 family metallopeptidase</fullName>
    </submittedName>
</protein>
<dbReference type="Pfam" id="PF01863">
    <property type="entry name" value="YgjP-like"/>
    <property type="match status" value="1"/>
</dbReference>
<dbReference type="CDD" id="cd07344">
    <property type="entry name" value="M48_yhfN_like"/>
    <property type="match status" value="1"/>
</dbReference>
<name>A0AAW5R2C2_9HYPH</name>
<dbReference type="AlphaFoldDB" id="A0AAW5R2C2"/>
<sequence>MPQRPRIIDPVESFDIVIDGQAVRIAIRRSTRARRYTLRLSHATGEPLLVIPPRGSLQRGLDFARSQTDWLRERLKRMPGLVLFEDGAEIPFRGKPHVLRHTGALRGLVQAQGRDAETGLTAIRVPGEIAHFPRRVTDWLKKEARADLEPAVFAHAARLRVKPKRIAIRDQSSRWGSCSANGTLSFSWRLILAPPLVLDYLAAHEVTHLVEMNHSPRFWRTLERIAPETPKAEAWLKAHGATLFRYGTR</sequence>
<dbReference type="PANTHER" id="PTHR30399:SF1">
    <property type="entry name" value="UTP PYROPHOSPHATASE"/>
    <property type="match status" value="1"/>
</dbReference>
<feature type="domain" description="YgjP-like metallopeptidase" evidence="1">
    <location>
        <begin position="45"/>
        <end position="239"/>
    </location>
</feature>
<dbReference type="Gene3D" id="3.30.2010.10">
    <property type="entry name" value="Metalloproteases ('zincins'), catalytic domain"/>
    <property type="match status" value="1"/>
</dbReference>
<dbReference type="InterPro" id="IPR053136">
    <property type="entry name" value="UTP_pyrophosphatase-like"/>
</dbReference>
<dbReference type="InterPro" id="IPR002725">
    <property type="entry name" value="YgjP-like_metallopeptidase"/>
</dbReference>
<dbReference type="EMBL" id="JALIDZ010000007">
    <property type="protein sequence ID" value="MCT8973259.1"/>
    <property type="molecule type" value="Genomic_DNA"/>
</dbReference>
<comment type="caution">
    <text evidence="2">The sequence shown here is derived from an EMBL/GenBank/DDBJ whole genome shotgun (WGS) entry which is preliminary data.</text>
</comment>
<organism evidence="2 3">
    <name type="scientific">Microbaculum marinisediminis</name>
    <dbReference type="NCBI Taxonomy" id="2931392"/>
    <lineage>
        <taxon>Bacteria</taxon>
        <taxon>Pseudomonadati</taxon>
        <taxon>Pseudomonadota</taxon>
        <taxon>Alphaproteobacteria</taxon>
        <taxon>Hyphomicrobiales</taxon>
        <taxon>Tepidamorphaceae</taxon>
        <taxon>Microbaculum</taxon>
    </lineage>
</organism>
<gene>
    <name evidence="2" type="ORF">MUB46_15450</name>
</gene>
<evidence type="ECO:0000313" key="2">
    <source>
        <dbReference type="EMBL" id="MCT8973259.1"/>
    </source>
</evidence>
<keyword evidence="3" id="KW-1185">Reference proteome</keyword>
<dbReference type="RefSeq" id="WP_261616844.1">
    <property type="nucleotide sequence ID" value="NZ_JALIDZ010000007.1"/>
</dbReference>
<dbReference type="Proteomes" id="UP001320898">
    <property type="component" value="Unassembled WGS sequence"/>
</dbReference>
<reference evidence="2 3" key="1">
    <citation type="submission" date="2022-04" db="EMBL/GenBank/DDBJ databases">
        <authorList>
            <person name="Ye Y.-Q."/>
            <person name="Du Z.-J."/>
        </authorList>
    </citation>
    <scope>NUCLEOTIDE SEQUENCE [LARGE SCALE GENOMIC DNA]</scope>
    <source>
        <strain evidence="2 3">A6E488</strain>
    </source>
</reference>
<evidence type="ECO:0000313" key="3">
    <source>
        <dbReference type="Proteomes" id="UP001320898"/>
    </source>
</evidence>
<dbReference type="PANTHER" id="PTHR30399">
    <property type="entry name" value="UNCHARACTERIZED PROTEIN YGJP"/>
    <property type="match status" value="1"/>
</dbReference>